<dbReference type="EMBL" id="UOEH01000424">
    <property type="protein sequence ID" value="VAW04110.1"/>
    <property type="molecule type" value="Genomic_DNA"/>
</dbReference>
<protein>
    <recommendedName>
        <fullName evidence="2">Flagellar protein FlgN</fullName>
    </recommendedName>
</protein>
<organism evidence="1">
    <name type="scientific">hydrothermal vent metagenome</name>
    <dbReference type="NCBI Taxonomy" id="652676"/>
    <lineage>
        <taxon>unclassified sequences</taxon>
        <taxon>metagenomes</taxon>
        <taxon>ecological metagenomes</taxon>
    </lineage>
</organism>
<reference evidence="1" key="1">
    <citation type="submission" date="2018-06" db="EMBL/GenBank/DDBJ databases">
        <authorList>
            <person name="Zhirakovskaya E."/>
        </authorList>
    </citation>
    <scope>NUCLEOTIDE SEQUENCE</scope>
</reference>
<accession>A0A3B0SIA9</accession>
<dbReference type="AlphaFoldDB" id="A0A3B0SIA9"/>
<evidence type="ECO:0008006" key="2">
    <source>
        <dbReference type="Google" id="ProtNLM"/>
    </source>
</evidence>
<sequence length="128" mass="13353">MKNTAAKLSSIISDLARVIGLERTAIAGRSFDGIAGLTEHKKTLLGEFDAIVAAMEEDNLPAALIDELGAVRVAAQENAVTLQAMAEGARNALQRLKSINEKELATGVYLPGGATLMNPDAATFSSKA</sequence>
<proteinExistence type="predicted"/>
<gene>
    <name evidence="1" type="ORF">MNBD_ALPHA05-1775</name>
</gene>
<name>A0A3B0SIA9_9ZZZZ</name>
<evidence type="ECO:0000313" key="1">
    <source>
        <dbReference type="EMBL" id="VAW04110.1"/>
    </source>
</evidence>